<organism evidence="2 3">
    <name type="scientific">Claviceps africana</name>
    <dbReference type="NCBI Taxonomy" id="83212"/>
    <lineage>
        <taxon>Eukaryota</taxon>
        <taxon>Fungi</taxon>
        <taxon>Dikarya</taxon>
        <taxon>Ascomycota</taxon>
        <taxon>Pezizomycotina</taxon>
        <taxon>Sordariomycetes</taxon>
        <taxon>Hypocreomycetidae</taxon>
        <taxon>Hypocreales</taxon>
        <taxon>Clavicipitaceae</taxon>
        <taxon>Claviceps</taxon>
    </lineage>
</organism>
<evidence type="ECO:0000313" key="3">
    <source>
        <dbReference type="Proteomes" id="UP000811619"/>
    </source>
</evidence>
<sequence>MAKAPVNKSVRCPVKRALKPPPSNSTHVESSKPRADVRYLLPANQPRVGTCIAPLSTRLLQETVRINTANVAQPFLDAGRPVFWP</sequence>
<dbReference type="Proteomes" id="UP000811619">
    <property type="component" value="Unassembled WGS sequence"/>
</dbReference>
<name>A0A8K0JB13_9HYPO</name>
<feature type="region of interest" description="Disordered" evidence="1">
    <location>
        <begin position="1"/>
        <end position="33"/>
    </location>
</feature>
<dbReference type="AlphaFoldDB" id="A0A8K0JB13"/>
<evidence type="ECO:0000313" key="2">
    <source>
        <dbReference type="EMBL" id="KAG5928232.1"/>
    </source>
</evidence>
<proteinExistence type="predicted"/>
<evidence type="ECO:0000256" key="1">
    <source>
        <dbReference type="SAM" id="MobiDB-lite"/>
    </source>
</evidence>
<protein>
    <submittedName>
        <fullName evidence="2">Uncharacterized protein</fullName>
    </submittedName>
</protein>
<dbReference type="OrthoDB" id="3513895at2759"/>
<gene>
    <name evidence="2" type="ORF">E4U42_001065</name>
</gene>
<dbReference type="EMBL" id="SRPY01000130">
    <property type="protein sequence ID" value="KAG5928232.1"/>
    <property type="molecule type" value="Genomic_DNA"/>
</dbReference>
<keyword evidence="3" id="KW-1185">Reference proteome</keyword>
<accession>A0A8K0JB13</accession>
<reference evidence="2" key="1">
    <citation type="journal article" date="2020" name="bioRxiv">
        <title>Whole genome comparisons of ergot fungi reveals the divergence and evolution of species within the genus Claviceps are the result of varying mechanisms driving genome evolution and host range expansion.</title>
        <authorList>
            <person name="Wyka S.A."/>
            <person name="Mondo S.J."/>
            <person name="Liu M."/>
            <person name="Dettman J."/>
            <person name="Nalam V."/>
            <person name="Broders K.D."/>
        </authorList>
    </citation>
    <scope>NUCLEOTIDE SEQUENCE</scope>
    <source>
        <strain evidence="2">CCC 489</strain>
    </source>
</reference>
<comment type="caution">
    <text evidence="2">The sequence shown here is derived from an EMBL/GenBank/DDBJ whole genome shotgun (WGS) entry which is preliminary data.</text>
</comment>